<dbReference type="EMBL" id="JADCNM010000004">
    <property type="protein sequence ID" value="KAG0486661.1"/>
    <property type="molecule type" value="Genomic_DNA"/>
</dbReference>
<dbReference type="InterPro" id="IPR027417">
    <property type="entry name" value="P-loop_NTPase"/>
</dbReference>
<gene>
    <name evidence="2" type="ORF">HPP92_008756</name>
</gene>
<reference evidence="2 3" key="1">
    <citation type="journal article" date="2020" name="Nat. Food">
        <title>A phased Vanilla planifolia genome enables genetic improvement of flavour and production.</title>
        <authorList>
            <person name="Hasing T."/>
            <person name="Tang H."/>
            <person name="Brym M."/>
            <person name="Khazi F."/>
            <person name="Huang T."/>
            <person name="Chambers A.H."/>
        </authorList>
    </citation>
    <scope>NUCLEOTIDE SEQUENCE [LARGE SCALE GENOMIC DNA]</scope>
    <source>
        <tissue evidence="2">Leaf</tissue>
    </source>
</reference>
<protein>
    <recommendedName>
        <fullName evidence="1">NOG1 N-terminal helical domain-containing protein</fullName>
    </recommendedName>
</protein>
<dbReference type="SUPFAM" id="SSF52540">
    <property type="entry name" value="P-loop containing nucleoside triphosphate hydrolases"/>
    <property type="match status" value="1"/>
</dbReference>
<dbReference type="InterPro" id="IPR041623">
    <property type="entry name" value="NOG1_N"/>
</dbReference>
<evidence type="ECO:0000259" key="1">
    <source>
        <dbReference type="Pfam" id="PF17835"/>
    </source>
</evidence>
<sequence>MKELAVPLRMYIERFPKKQSLHPYERSLVDLTFGEGIYEEVLKRVDDLRKQLLCVGKQHASLCAQSLSKWEAEERLTEGFKRLEDVFELEKGAVDDLLYIAKTLRAMPVVNLEIPTLCLVGAPNVGKSSLVRILSTGKPEVSMFLDSVACKTYVEF</sequence>
<accession>A0A835RCJ5</accession>
<feature type="domain" description="NOG1 N-terminal helical" evidence="1">
    <location>
        <begin position="1"/>
        <end position="110"/>
    </location>
</feature>
<dbReference type="Gene3D" id="3.40.50.300">
    <property type="entry name" value="P-loop containing nucleotide triphosphate hydrolases"/>
    <property type="match status" value="1"/>
</dbReference>
<comment type="caution">
    <text evidence="2">The sequence shown here is derived from an EMBL/GenBank/DDBJ whole genome shotgun (WGS) entry which is preliminary data.</text>
</comment>
<organism evidence="2 3">
    <name type="scientific">Vanilla planifolia</name>
    <name type="common">Vanilla</name>
    <dbReference type="NCBI Taxonomy" id="51239"/>
    <lineage>
        <taxon>Eukaryota</taxon>
        <taxon>Viridiplantae</taxon>
        <taxon>Streptophyta</taxon>
        <taxon>Embryophyta</taxon>
        <taxon>Tracheophyta</taxon>
        <taxon>Spermatophyta</taxon>
        <taxon>Magnoliopsida</taxon>
        <taxon>Liliopsida</taxon>
        <taxon>Asparagales</taxon>
        <taxon>Orchidaceae</taxon>
        <taxon>Vanilloideae</taxon>
        <taxon>Vanilleae</taxon>
        <taxon>Vanilla</taxon>
    </lineage>
</organism>
<name>A0A835RCJ5_VANPL</name>
<dbReference type="Gene3D" id="1.20.120.1190">
    <property type="match status" value="1"/>
</dbReference>
<evidence type="ECO:0000313" key="2">
    <source>
        <dbReference type="EMBL" id="KAG0486661.1"/>
    </source>
</evidence>
<dbReference type="OrthoDB" id="415015at2759"/>
<proteinExistence type="predicted"/>
<dbReference type="AlphaFoldDB" id="A0A835RCJ5"/>
<dbReference type="Pfam" id="PF17835">
    <property type="entry name" value="NOG1_N"/>
    <property type="match status" value="1"/>
</dbReference>
<evidence type="ECO:0000313" key="3">
    <source>
        <dbReference type="Proteomes" id="UP000639772"/>
    </source>
</evidence>
<dbReference type="Proteomes" id="UP000639772">
    <property type="component" value="Unassembled WGS sequence"/>
</dbReference>
<dbReference type="PANTHER" id="PTHR45759">
    <property type="entry name" value="NUCLEOLAR GTP-BINDING PROTEIN 1"/>
    <property type="match status" value="1"/>
</dbReference>